<dbReference type="AlphaFoldDB" id="A0AAN9FB84"/>
<dbReference type="InterPro" id="IPR015422">
    <property type="entry name" value="PyrdxlP-dep_Trfase_small"/>
</dbReference>
<dbReference type="InterPro" id="IPR049943">
    <property type="entry name" value="Ser_HO-MeTrfase-like"/>
</dbReference>
<dbReference type="GO" id="GO:0004372">
    <property type="term" value="F:glycine hydroxymethyltransferase activity"/>
    <property type="evidence" value="ECO:0007669"/>
    <property type="project" value="UniProtKB-EC"/>
</dbReference>
<dbReference type="GO" id="GO:0005739">
    <property type="term" value="C:mitochondrion"/>
    <property type="evidence" value="ECO:0007669"/>
    <property type="project" value="TreeGrafter"/>
</dbReference>
<sequence>MFHTETQSLPAYFSLHLVDMAMYLMMLCAFLMMDMAHLSGLVAASVVKNPFEFCDIVTTTTHKSLRGPRGGRIFFKKDSVHGVDLERAINKAVFPGLQGGPHNHKIAGLAVCLKNAQSPEFKIYQNQVVSNCRALAKWLIEHGYKLVSGWRYR</sequence>
<dbReference type="Gene3D" id="3.90.1150.10">
    <property type="entry name" value="Aspartate Aminotransferase, domain 1"/>
    <property type="match status" value="1"/>
</dbReference>
<dbReference type="Gene3D" id="3.40.640.10">
    <property type="entry name" value="Type I PLP-dependent aspartate aminotransferase-like (Major domain)"/>
    <property type="match status" value="1"/>
</dbReference>
<evidence type="ECO:0000313" key="10">
    <source>
        <dbReference type="Proteomes" id="UP001372338"/>
    </source>
</evidence>
<accession>A0AAN9FB84</accession>
<dbReference type="PANTHER" id="PTHR11680:SF63">
    <property type="entry name" value="SERINE HYDROXYMETHYLTRANSFERASE 3, CHLOROPLASTIC"/>
    <property type="match status" value="1"/>
</dbReference>
<comment type="cofactor">
    <cofactor evidence="2">
        <name>pyridoxal 5'-phosphate</name>
        <dbReference type="ChEBI" id="CHEBI:597326"/>
    </cofactor>
</comment>
<feature type="transmembrane region" description="Helical" evidence="7">
    <location>
        <begin position="12"/>
        <end position="32"/>
    </location>
</feature>
<dbReference type="InterPro" id="IPR015424">
    <property type="entry name" value="PyrdxlP-dep_Trfase"/>
</dbReference>
<protein>
    <recommendedName>
        <fullName evidence="8">Serine hydroxymethyltransferase-like domain-containing protein</fullName>
    </recommendedName>
</protein>
<reference evidence="9 10" key="1">
    <citation type="submission" date="2024-01" db="EMBL/GenBank/DDBJ databases">
        <title>The genomes of 5 underutilized Papilionoideae crops provide insights into root nodulation and disease resistanc.</title>
        <authorList>
            <person name="Yuan L."/>
        </authorList>
    </citation>
    <scope>NUCLEOTIDE SEQUENCE [LARGE SCALE GENOMIC DNA]</scope>
    <source>
        <strain evidence="9">ZHUSHIDOU_FW_LH</strain>
        <tissue evidence="9">Leaf</tissue>
    </source>
</reference>
<evidence type="ECO:0000256" key="1">
    <source>
        <dbReference type="ARBA" id="ARBA00001528"/>
    </source>
</evidence>
<dbReference type="InterPro" id="IPR015421">
    <property type="entry name" value="PyrdxlP-dep_Trfase_major"/>
</dbReference>
<feature type="domain" description="Serine hydroxymethyltransferase-like" evidence="8">
    <location>
        <begin position="28"/>
        <end position="149"/>
    </location>
</feature>
<evidence type="ECO:0000256" key="4">
    <source>
        <dbReference type="ARBA" id="ARBA00022563"/>
    </source>
</evidence>
<evidence type="ECO:0000256" key="3">
    <source>
        <dbReference type="ARBA" id="ARBA00006376"/>
    </source>
</evidence>
<organism evidence="9 10">
    <name type="scientific">Crotalaria pallida</name>
    <name type="common">Smooth rattlebox</name>
    <name type="synonym">Crotalaria striata</name>
    <dbReference type="NCBI Taxonomy" id="3830"/>
    <lineage>
        <taxon>Eukaryota</taxon>
        <taxon>Viridiplantae</taxon>
        <taxon>Streptophyta</taxon>
        <taxon>Embryophyta</taxon>
        <taxon>Tracheophyta</taxon>
        <taxon>Spermatophyta</taxon>
        <taxon>Magnoliopsida</taxon>
        <taxon>eudicotyledons</taxon>
        <taxon>Gunneridae</taxon>
        <taxon>Pentapetalae</taxon>
        <taxon>rosids</taxon>
        <taxon>fabids</taxon>
        <taxon>Fabales</taxon>
        <taxon>Fabaceae</taxon>
        <taxon>Papilionoideae</taxon>
        <taxon>50 kb inversion clade</taxon>
        <taxon>genistoids sensu lato</taxon>
        <taxon>core genistoids</taxon>
        <taxon>Crotalarieae</taxon>
        <taxon>Crotalaria</taxon>
    </lineage>
</organism>
<dbReference type="InterPro" id="IPR019798">
    <property type="entry name" value="Ser_HO-MeTrfase_PLP_BS"/>
</dbReference>
<keyword evidence="10" id="KW-1185">Reference proteome</keyword>
<dbReference type="PANTHER" id="PTHR11680">
    <property type="entry name" value="SERINE HYDROXYMETHYLTRANSFERASE"/>
    <property type="match status" value="1"/>
</dbReference>
<keyword evidence="5" id="KW-0808">Transferase</keyword>
<dbReference type="InterPro" id="IPR039429">
    <property type="entry name" value="SHMT-like_dom"/>
</dbReference>
<keyword evidence="7" id="KW-0812">Transmembrane</keyword>
<keyword evidence="4" id="KW-0554">One-carbon metabolism</keyword>
<dbReference type="GO" id="GO:0030170">
    <property type="term" value="F:pyridoxal phosphate binding"/>
    <property type="evidence" value="ECO:0007669"/>
    <property type="project" value="InterPro"/>
</dbReference>
<proteinExistence type="inferred from homology"/>
<evidence type="ECO:0000256" key="7">
    <source>
        <dbReference type="SAM" id="Phobius"/>
    </source>
</evidence>
<dbReference type="GO" id="GO:0046653">
    <property type="term" value="P:tetrahydrofolate metabolic process"/>
    <property type="evidence" value="ECO:0007669"/>
    <property type="project" value="TreeGrafter"/>
</dbReference>
<dbReference type="Pfam" id="PF00464">
    <property type="entry name" value="SHMT"/>
    <property type="match status" value="1"/>
</dbReference>
<name>A0AAN9FB84_CROPI</name>
<keyword evidence="6" id="KW-0663">Pyridoxal phosphate</keyword>
<dbReference type="SUPFAM" id="SSF53383">
    <property type="entry name" value="PLP-dependent transferases"/>
    <property type="match status" value="1"/>
</dbReference>
<evidence type="ECO:0000256" key="6">
    <source>
        <dbReference type="ARBA" id="ARBA00022898"/>
    </source>
</evidence>
<evidence type="ECO:0000313" key="9">
    <source>
        <dbReference type="EMBL" id="KAK7273104.1"/>
    </source>
</evidence>
<evidence type="ECO:0000256" key="2">
    <source>
        <dbReference type="ARBA" id="ARBA00001933"/>
    </source>
</evidence>
<evidence type="ECO:0000256" key="5">
    <source>
        <dbReference type="ARBA" id="ARBA00022679"/>
    </source>
</evidence>
<keyword evidence="7" id="KW-0472">Membrane</keyword>
<dbReference type="Proteomes" id="UP001372338">
    <property type="component" value="Unassembled WGS sequence"/>
</dbReference>
<evidence type="ECO:0000259" key="8">
    <source>
        <dbReference type="Pfam" id="PF00464"/>
    </source>
</evidence>
<dbReference type="PROSITE" id="PS00096">
    <property type="entry name" value="SHMT"/>
    <property type="match status" value="1"/>
</dbReference>
<comment type="similarity">
    <text evidence="3">Belongs to the SHMT family.</text>
</comment>
<comment type="catalytic activity">
    <reaction evidence="1">
        <text>(6R)-5,10-methylene-5,6,7,8-tetrahydrofolate + glycine + H2O = (6S)-5,6,7,8-tetrahydrofolate + L-serine</text>
        <dbReference type="Rhea" id="RHEA:15481"/>
        <dbReference type="ChEBI" id="CHEBI:15377"/>
        <dbReference type="ChEBI" id="CHEBI:15636"/>
        <dbReference type="ChEBI" id="CHEBI:33384"/>
        <dbReference type="ChEBI" id="CHEBI:57305"/>
        <dbReference type="ChEBI" id="CHEBI:57453"/>
        <dbReference type="EC" id="2.1.2.1"/>
    </reaction>
</comment>
<dbReference type="EMBL" id="JAYWIO010000003">
    <property type="protein sequence ID" value="KAK7273104.1"/>
    <property type="molecule type" value="Genomic_DNA"/>
</dbReference>
<comment type="caution">
    <text evidence="9">The sequence shown here is derived from an EMBL/GenBank/DDBJ whole genome shotgun (WGS) entry which is preliminary data.</text>
</comment>
<dbReference type="GO" id="GO:0006730">
    <property type="term" value="P:one-carbon metabolic process"/>
    <property type="evidence" value="ECO:0007669"/>
    <property type="project" value="UniProtKB-KW"/>
</dbReference>
<dbReference type="GO" id="GO:0019264">
    <property type="term" value="P:glycine biosynthetic process from serine"/>
    <property type="evidence" value="ECO:0007669"/>
    <property type="project" value="TreeGrafter"/>
</dbReference>
<gene>
    <name evidence="9" type="ORF">RIF29_14150</name>
</gene>
<keyword evidence="7" id="KW-1133">Transmembrane helix</keyword>